<dbReference type="SUPFAM" id="SSF56349">
    <property type="entry name" value="DNA breaking-rejoining enzymes"/>
    <property type="match status" value="1"/>
</dbReference>
<dbReference type="PANTHER" id="PTHR30349:SF41">
    <property type="entry name" value="INTEGRASE_RECOMBINASE PROTEIN MJ0367-RELATED"/>
    <property type="match status" value="1"/>
</dbReference>
<dbReference type="InterPro" id="IPR010998">
    <property type="entry name" value="Integrase_recombinase_N"/>
</dbReference>
<feature type="domain" description="Tyr recombinase" evidence="6">
    <location>
        <begin position="132"/>
        <end position="312"/>
    </location>
</feature>
<evidence type="ECO:0000313" key="8">
    <source>
        <dbReference type="EMBL" id="THF74409.1"/>
    </source>
</evidence>
<dbReference type="GO" id="GO:0006310">
    <property type="term" value="P:DNA recombination"/>
    <property type="evidence" value="ECO:0007669"/>
    <property type="project" value="UniProtKB-KW"/>
</dbReference>
<comment type="similarity">
    <text evidence="1">Belongs to the 'phage' integrase family.</text>
</comment>
<evidence type="ECO:0000256" key="1">
    <source>
        <dbReference type="ARBA" id="ARBA00008857"/>
    </source>
</evidence>
<evidence type="ECO:0000259" key="7">
    <source>
        <dbReference type="PROSITE" id="PS51900"/>
    </source>
</evidence>
<feature type="domain" description="Core-binding (CB)" evidence="7">
    <location>
        <begin position="24"/>
        <end position="111"/>
    </location>
</feature>
<protein>
    <submittedName>
        <fullName evidence="8">Integrase</fullName>
    </submittedName>
</protein>
<dbReference type="RefSeq" id="WP_136372664.1">
    <property type="nucleotide sequence ID" value="NZ_SSOB01000041.1"/>
</dbReference>
<sequence>MRRRNNVLQSATPVTKEDLPQKMVSFEQAVKAYFLHKRSLNLSPRTIEFYQEALRHFERTFQKQNMAIDLSKMTARNIKEHYIGYMLDSGLASYTINNRIRACKTFFRFLYEEHIVKQPIFDQLRLIVAEKKMIQTLTKEQVLDLLEQPDRKSFTGLRDYTIMMVLLETGMRISECIALELGDVFLKEREIIIRMGKGRKARRVPIQKTCANVLQQYIAERGELDSKALFVNVEDERIGKRTIQENIQEYGKAAGIEDVRVSPHTFRHTMAKFYIMNGGDIFTLQKILGHSTLDMVRHYVELFSTDIRDQHQKYSPVENMNFGKRSQ</sequence>
<dbReference type="OrthoDB" id="107900at2"/>
<dbReference type="EMBL" id="SSOB01000041">
    <property type="protein sequence ID" value="THF74409.1"/>
    <property type="molecule type" value="Genomic_DNA"/>
</dbReference>
<keyword evidence="4" id="KW-0233">DNA recombination</keyword>
<evidence type="ECO:0000259" key="6">
    <source>
        <dbReference type="PROSITE" id="PS51898"/>
    </source>
</evidence>
<dbReference type="Gene3D" id="1.10.150.130">
    <property type="match status" value="1"/>
</dbReference>
<dbReference type="GO" id="GO:0003677">
    <property type="term" value="F:DNA binding"/>
    <property type="evidence" value="ECO:0007669"/>
    <property type="project" value="UniProtKB-UniRule"/>
</dbReference>
<dbReference type="GO" id="GO:0015074">
    <property type="term" value="P:DNA integration"/>
    <property type="evidence" value="ECO:0007669"/>
    <property type="project" value="UniProtKB-KW"/>
</dbReference>
<keyword evidence="3 5" id="KW-0238">DNA-binding</keyword>
<dbReference type="InterPro" id="IPR050090">
    <property type="entry name" value="Tyrosine_recombinase_XerCD"/>
</dbReference>
<dbReference type="PANTHER" id="PTHR30349">
    <property type="entry name" value="PHAGE INTEGRASE-RELATED"/>
    <property type="match status" value="1"/>
</dbReference>
<dbReference type="PROSITE" id="PS51900">
    <property type="entry name" value="CB"/>
    <property type="match status" value="1"/>
</dbReference>
<name>A0A4S4BJ17_9BACL</name>
<keyword evidence="2" id="KW-0229">DNA integration</keyword>
<comment type="caution">
    <text evidence="8">The sequence shown here is derived from an EMBL/GenBank/DDBJ whole genome shotgun (WGS) entry which is preliminary data.</text>
</comment>
<organism evidence="8 9">
    <name type="scientific">Cohnella fermenti</name>
    <dbReference type="NCBI Taxonomy" id="2565925"/>
    <lineage>
        <taxon>Bacteria</taxon>
        <taxon>Bacillati</taxon>
        <taxon>Bacillota</taxon>
        <taxon>Bacilli</taxon>
        <taxon>Bacillales</taxon>
        <taxon>Paenibacillaceae</taxon>
        <taxon>Cohnella</taxon>
    </lineage>
</organism>
<dbReference type="InterPro" id="IPR013762">
    <property type="entry name" value="Integrase-like_cat_sf"/>
</dbReference>
<evidence type="ECO:0000256" key="3">
    <source>
        <dbReference type="ARBA" id="ARBA00023125"/>
    </source>
</evidence>
<dbReference type="Gene3D" id="1.10.443.10">
    <property type="entry name" value="Intergrase catalytic core"/>
    <property type="match status" value="1"/>
</dbReference>
<evidence type="ECO:0000256" key="4">
    <source>
        <dbReference type="ARBA" id="ARBA00023172"/>
    </source>
</evidence>
<reference evidence="8 9" key="1">
    <citation type="submission" date="2019-04" db="EMBL/GenBank/DDBJ databases">
        <title>Cohnella sp. nov. isolated from preserved vegetables.</title>
        <authorList>
            <person name="Lin S.-Y."/>
            <person name="Hung M.-H."/>
            <person name="Young C.-C."/>
        </authorList>
    </citation>
    <scope>NUCLEOTIDE SEQUENCE [LARGE SCALE GENOMIC DNA]</scope>
    <source>
        <strain evidence="8 9">CC-MHH1044</strain>
    </source>
</reference>
<dbReference type="InterPro" id="IPR044068">
    <property type="entry name" value="CB"/>
</dbReference>
<evidence type="ECO:0000256" key="2">
    <source>
        <dbReference type="ARBA" id="ARBA00022908"/>
    </source>
</evidence>
<dbReference type="InterPro" id="IPR002104">
    <property type="entry name" value="Integrase_catalytic"/>
</dbReference>
<dbReference type="InterPro" id="IPR011010">
    <property type="entry name" value="DNA_brk_join_enz"/>
</dbReference>
<dbReference type="Proteomes" id="UP000310636">
    <property type="component" value="Unassembled WGS sequence"/>
</dbReference>
<keyword evidence="9" id="KW-1185">Reference proteome</keyword>
<dbReference type="PROSITE" id="PS51898">
    <property type="entry name" value="TYR_RECOMBINASE"/>
    <property type="match status" value="1"/>
</dbReference>
<dbReference type="AlphaFoldDB" id="A0A4S4BJ17"/>
<evidence type="ECO:0000313" key="9">
    <source>
        <dbReference type="Proteomes" id="UP000310636"/>
    </source>
</evidence>
<dbReference type="Pfam" id="PF00589">
    <property type="entry name" value="Phage_integrase"/>
    <property type="match status" value="1"/>
</dbReference>
<accession>A0A4S4BJ17</accession>
<evidence type="ECO:0000256" key="5">
    <source>
        <dbReference type="PROSITE-ProRule" id="PRU01248"/>
    </source>
</evidence>
<proteinExistence type="inferred from homology"/>
<dbReference type="InterPro" id="IPR004107">
    <property type="entry name" value="Integrase_SAM-like_N"/>
</dbReference>
<dbReference type="Pfam" id="PF02899">
    <property type="entry name" value="Phage_int_SAM_1"/>
    <property type="match status" value="1"/>
</dbReference>
<gene>
    <name evidence="8" type="ORF">E6C55_25545</name>
</gene>